<dbReference type="InterPro" id="IPR018076">
    <property type="entry name" value="T2SS_GspF_dom"/>
</dbReference>
<evidence type="ECO:0000313" key="8">
    <source>
        <dbReference type="EMBL" id="BBH53493.1"/>
    </source>
</evidence>
<accession>A0A4P2VJT3</accession>
<keyword evidence="9" id="KW-1185">Reference proteome</keyword>
<evidence type="ECO:0000256" key="6">
    <source>
        <dbReference type="SAM" id="Phobius"/>
    </source>
</evidence>
<evidence type="ECO:0000256" key="2">
    <source>
        <dbReference type="ARBA" id="ARBA00022475"/>
    </source>
</evidence>
<dbReference type="AlphaFoldDB" id="A0A4P2VJT3"/>
<proteinExistence type="predicted"/>
<evidence type="ECO:0000256" key="4">
    <source>
        <dbReference type="ARBA" id="ARBA00022989"/>
    </source>
</evidence>
<evidence type="ECO:0000256" key="3">
    <source>
        <dbReference type="ARBA" id="ARBA00022692"/>
    </source>
</evidence>
<sequence>MFESIFIITSILINLILFYLIIKYKKLLNRLNKQNFNRFLTEKSKLKILNFFKCIYQNKSTFSNYALTDFLDTFVLNLHAGLNTFKAFERASFSITDQNLQIYCKNILKKYYLGSSFLEALQTVRKAESNCDLQEAIESITLSLLLGTSLAENLAQLSNQLKAKANTELEKLASEASVKMIFPLVFFIFPVIFILLGSASIEDFIISFNN</sequence>
<keyword evidence="2" id="KW-1003">Cell membrane</keyword>
<evidence type="ECO:0000259" key="7">
    <source>
        <dbReference type="Pfam" id="PF00482"/>
    </source>
</evidence>
<feature type="transmembrane region" description="Helical" evidence="6">
    <location>
        <begin position="181"/>
        <end position="201"/>
    </location>
</feature>
<reference evidence="8 9" key="1">
    <citation type="submission" date="2018-12" db="EMBL/GenBank/DDBJ databases">
        <title>Rubrispira sanarue gen. nov., sp., nov., a member of the order Silvanigrellales, isolated from a brackish lake in Hamamatsu Japan.</title>
        <authorList>
            <person name="Maejima Y."/>
            <person name="Iino T."/>
            <person name="Muraguchi Y."/>
            <person name="Fukuda K."/>
            <person name="Nojiri H."/>
            <person name="Ohkuma M."/>
            <person name="Moriuchi R."/>
            <person name="Dohra H."/>
            <person name="Kimbara K."/>
            <person name="Shintani M."/>
        </authorList>
    </citation>
    <scope>NUCLEOTIDE SEQUENCE [LARGE SCALE GENOMIC DNA]</scope>
    <source>
        <strain evidence="8 9">RF1110005</strain>
    </source>
</reference>
<comment type="subcellular location">
    <subcellularLocation>
        <location evidence="1">Cell membrane</location>
        <topology evidence="1">Multi-pass membrane protein</topology>
    </subcellularLocation>
</comment>
<gene>
    <name evidence="8" type="ORF">JCM31447_19370</name>
</gene>
<dbReference type="RefSeq" id="WP_130609431.1">
    <property type="nucleotide sequence ID" value="NZ_AP019368.1"/>
</dbReference>
<dbReference type="Pfam" id="PF00482">
    <property type="entry name" value="T2SSF"/>
    <property type="match status" value="1"/>
</dbReference>
<dbReference type="OrthoDB" id="9857487at2"/>
<dbReference type="EMBL" id="AP019368">
    <property type="protein sequence ID" value="BBH53493.1"/>
    <property type="molecule type" value="Genomic_DNA"/>
</dbReference>
<keyword evidence="5 6" id="KW-0472">Membrane</keyword>
<evidence type="ECO:0000256" key="1">
    <source>
        <dbReference type="ARBA" id="ARBA00004651"/>
    </source>
</evidence>
<keyword evidence="4 6" id="KW-1133">Transmembrane helix</keyword>
<protein>
    <recommendedName>
        <fullName evidence="7">Type II secretion system protein GspF domain-containing protein</fullName>
    </recommendedName>
</protein>
<dbReference type="PANTHER" id="PTHR35007:SF2">
    <property type="entry name" value="PILUS ASSEMBLE PROTEIN"/>
    <property type="match status" value="1"/>
</dbReference>
<feature type="transmembrane region" description="Helical" evidence="6">
    <location>
        <begin position="6"/>
        <end position="22"/>
    </location>
</feature>
<organism evidence="8 9">
    <name type="scientific">Fluviispira sanaruensis</name>
    <dbReference type="NCBI Taxonomy" id="2493639"/>
    <lineage>
        <taxon>Bacteria</taxon>
        <taxon>Pseudomonadati</taxon>
        <taxon>Bdellovibrionota</taxon>
        <taxon>Oligoflexia</taxon>
        <taxon>Silvanigrellales</taxon>
        <taxon>Silvanigrellaceae</taxon>
        <taxon>Fluviispira</taxon>
    </lineage>
</organism>
<evidence type="ECO:0000313" key="9">
    <source>
        <dbReference type="Proteomes" id="UP000291236"/>
    </source>
</evidence>
<keyword evidence="3 6" id="KW-0812">Transmembrane</keyword>
<dbReference type="Proteomes" id="UP000291236">
    <property type="component" value="Chromosome"/>
</dbReference>
<dbReference type="GO" id="GO:0005886">
    <property type="term" value="C:plasma membrane"/>
    <property type="evidence" value="ECO:0007669"/>
    <property type="project" value="UniProtKB-SubCell"/>
</dbReference>
<feature type="domain" description="Type II secretion system protein GspF" evidence="7">
    <location>
        <begin position="70"/>
        <end position="195"/>
    </location>
</feature>
<name>A0A4P2VJT3_FLUSA</name>
<dbReference type="KEGG" id="sbf:JCM31447_19370"/>
<evidence type="ECO:0000256" key="5">
    <source>
        <dbReference type="ARBA" id="ARBA00023136"/>
    </source>
</evidence>
<dbReference type="PANTHER" id="PTHR35007">
    <property type="entry name" value="INTEGRAL MEMBRANE PROTEIN-RELATED"/>
    <property type="match status" value="1"/>
</dbReference>